<keyword evidence="5 6" id="KW-0472">Membrane</keyword>
<sequence length="143" mass="16036">MDQKTLLLWLATLLCWGVSPVLEKLGLRRVDPIVGLFTRTFAAFLGISFVVFFTSGYEKLKILTLKDFFYLALSGLMAGFLGMYFYFSLLKSHQASQIVPLTATYPLVASLLAILILKESLTLNKLLGTFLIVIGIYLLFKNN</sequence>
<evidence type="ECO:0000256" key="2">
    <source>
        <dbReference type="ARBA" id="ARBA00007362"/>
    </source>
</evidence>
<name>A0A832GPX7_9BACT</name>
<evidence type="ECO:0000256" key="3">
    <source>
        <dbReference type="ARBA" id="ARBA00022692"/>
    </source>
</evidence>
<dbReference type="AlphaFoldDB" id="A0A832GPX7"/>
<dbReference type="PANTHER" id="PTHR32322:SF2">
    <property type="entry name" value="EAMA DOMAIN-CONTAINING PROTEIN"/>
    <property type="match status" value="1"/>
</dbReference>
<dbReference type="EMBL" id="DSZU01000146">
    <property type="protein sequence ID" value="HGV55999.1"/>
    <property type="molecule type" value="Genomic_DNA"/>
</dbReference>
<evidence type="ECO:0000256" key="6">
    <source>
        <dbReference type="SAM" id="Phobius"/>
    </source>
</evidence>
<evidence type="ECO:0000259" key="7">
    <source>
        <dbReference type="Pfam" id="PF00892"/>
    </source>
</evidence>
<proteinExistence type="inferred from homology"/>
<organism evidence="8">
    <name type="scientific">Caldimicrobium thiodismutans</name>
    <dbReference type="NCBI Taxonomy" id="1653476"/>
    <lineage>
        <taxon>Bacteria</taxon>
        <taxon>Pseudomonadati</taxon>
        <taxon>Thermodesulfobacteriota</taxon>
        <taxon>Thermodesulfobacteria</taxon>
        <taxon>Thermodesulfobacteriales</taxon>
        <taxon>Thermodesulfobacteriaceae</taxon>
        <taxon>Caldimicrobium</taxon>
    </lineage>
</organism>
<dbReference type="InterPro" id="IPR050638">
    <property type="entry name" value="AA-Vitamin_Transporters"/>
</dbReference>
<feature type="transmembrane region" description="Helical" evidence="6">
    <location>
        <begin position="98"/>
        <end position="116"/>
    </location>
</feature>
<dbReference type="InterPro" id="IPR000620">
    <property type="entry name" value="EamA_dom"/>
</dbReference>
<comment type="subcellular location">
    <subcellularLocation>
        <location evidence="1">Membrane</location>
        <topology evidence="1">Multi-pass membrane protein</topology>
    </subcellularLocation>
</comment>
<feature type="transmembrane region" description="Helical" evidence="6">
    <location>
        <begin position="36"/>
        <end position="56"/>
    </location>
</feature>
<keyword evidence="4 6" id="KW-1133">Transmembrane helix</keyword>
<evidence type="ECO:0000256" key="5">
    <source>
        <dbReference type="ARBA" id="ARBA00023136"/>
    </source>
</evidence>
<evidence type="ECO:0000256" key="4">
    <source>
        <dbReference type="ARBA" id="ARBA00022989"/>
    </source>
</evidence>
<feature type="transmembrane region" description="Helical" evidence="6">
    <location>
        <begin position="68"/>
        <end position="86"/>
    </location>
</feature>
<accession>A0A832GPX7</accession>
<dbReference type="SUPFAM" id="SSF103481">
    <property type="entry name" value="Multidrug resistance efflux transporter EmrE"/>
    <property type="match status" value="1"/>
</dbReference>
<feature type="domain" description="EamA" evidence="7">
    <location>
        <begin position="5"/>
        <end position="140"/>
    </location>
</feature>
<feature type="transmembrane region" description="Helical" evidence="6">
    <location>
        <begin position="123"/>
        <end position="140"/>
    </location>
</feature>
<reference evidence="8" key="1">
    <citation type="journal article" date="2020" name="mSystems">
        <title>Genome- and Community-Level Interaction Insights into Carbon Utilization and Element Cycling Functions of Hydrothermarchaeota in Hydrothermal Sediment.</title>
        <authorList>
            <person name="Zhou Z."/>
            <person name="Liu Y."/>
            <person name="Xu W."/>
            <person name="Pan J."/>
            <person name="Luo Z.H."/>
            <person name="Li M."/>
        </authorList>
    </citation>
    <scope>NUCLEOTIDE SEQUENCE [LARGE SCALE GENOMIC DNA]</scope>
    <source>
        <strain evidence="8">SpSt-605</strain>
    </source>
</reference>
<protein>
    <recommendedName>
        <fullName evidence="7">EamA domain-containing protein</fullName>
    </recommendedName>
</protein>
<keyword evidence="3 6" id="KW-0812">Transmembrane</keyword>
<dbReference type="GO" id="GO:0016020">
    <property type="term" value="C:membrane"/>
    <property type="evidence" value="ECO:0007669"/>
    <property type="project" value="UniProtKB-SubCell"/>
</dbReference>
<dbReference type="Pfam" id="PF00892">
    <property type="entry name" value="EamA"/>
    <property type="match status" value="1"/>
</dbReference>
<dbReference type="Gene3D" id="1.10.3730.20">
    <property type="match status" value="1"/>
</dbReference>
<dbReference type="InterPro" id="IPR037185">
    <property type="entry name" value="EmrE-like"/>
</dbReference>
<gene>
    <name evidence="8" type="ORF">ENT73_07990</name>
</gene>
<comment type="caution">
    <text evidence="8">The sequence shown here is derived from an EMBL/GenBank/DDBJ whole genome shotgun (WGS) entry which is preliminary data.</text>
</comment>
<comment type="similarity">
    <text evidence="2">Belongs to the EamA transporter family.</text>
</comment>
<evidence type="ECO:0000313" key="8">
    <source>
        <dbReference type="EMBL" id="HGV55999.1"/>
    </source>
</evidence>
<evidence type="ECO:0000256" key="1">
    <source>
        <dbReference type="ARBA" id="ARBA00004141"/>
    </source>
</evidence>
<dbReference type="PANTHER" id="PTHR32322">
    <property type="entry name" value="INNER MEMBRANE TRANSPORTER"/>
    <property type="match status" value="1"/>
</dbReference>